<dbReference type="Pfam" id="PF17218">
    <property type="entry name" value="CBX7_C"/>
    <property type="match status" value="1"/>
</dbReference>
<evidence type="ECO:0000256" key="2">
    <source>
        <dbReference type="ARBA" id="ARBA00023242"/>
    </source>
</evidence>
<feature type="compositionally biased region" description="Basic and acidic residues" evidence="3">
    <location>
        <begin position="104"/>
        <end position="113"/>
    </location>
</feature>
<accession>A0A087ULU4</accession>
<dbReference type="PROSITE" id="PS50013">
    <property type="entry name" value="CHROMO_2"/>
    <property type="match status" value="1"/>
</dbReference>
<dbReference type="Proteomes" id="UP000054359">
    <property type="component" value="Unassembled WGS sequence"/>
</dbReference>
<sequence length="483" mass="52612">MNTDMDMSSVDGRVFYAECIQKKRIRKGRVEYFVKWHGWSQKYNTWEPEENILDPLLFEAFEARQGKDKGPAKRGPKPKKKRIRSSSDVSLEARSNAADGSTKLADDSMRVGDDAPPSVSPSVTPFPSSPSPKQLETSAPSSDGASKPAPEGVDSKDCARDFKLGEEKEQQKSRHAGAEGERASLKRKADDAVDDETGANDSSPTQQLIAEETTNSSASNKTSANPVCESTKRDELTQGHLPSASNIATAKGPKVMAKSPKWLSTTTTTEKEHNQANHYKALNGHVKKMPHSKTDSTSANKKANSAVSTGSNTSRSPQTGKNSALSRINQSPKLSANNNFPNKRTMTNCSDTSCVDPNGVTEKAESPANHSDQENNNELGKPDVQLNGHLPPNRVAQATLLQPKNNNCSRSLFAPSCVVNADPPPEIWQKQNPVVDDILITDVTANLVTVTVRECWTSRGFFRDRGGIEKIEKGNEPKEMEVN</sequence>
<feature type="compositionally biased region" description="Polar residues" evidence="3">
    <location>
        <begin position="199"/>
        <end position="208"/>
    </location>
</feature>
<keyword evidence="2" id="KW-0539">Nucleus</keyword>
<dbReference type="InterPro" id="IPR000953">
    <property type="entry name" value="Chromo/chromo_shadow_dom"/>
</dbReference>
<evidence type="ECO:0000313" key="5">
    <source>
        <dbReference type="EMBL" id="KFM78333.1"/>
    </source>
</evidence>
<dbReference type="OMA" id="NEPKEME"/>
<evidence type="ECO:0000259" key="4">
    <source>
        <dbReference type="PROSITE" id="PS50013"/>
    </source>
</evidence>
<feature type="region of interest" description="Disordered" evidence="3">
    <location>
        <begin position="63"/>
        <end position="274"/>
    </location>
</feature>
<feature type="compositionally biased region" description="Low complexity" evidence="3">
    <location>
        <begin position="116"/>
        <end position="126"/>
    </location>
</feature>
<dbReference type="InterPro" id="IPR052458">
    <property type="entry name" value="PcG_PRC1-like_component"/>
</dbReference>
<proteinExistence type="predicted"/>
<dbReference type="AlphaFoldDB" id="A0A087ULU4"/>
<dbReference type="CDD" id="cd18627">
    <property type="entry name" value="CD_polycomb_like"/>
    <property type="match status" value="1"/>
</dbReference>
<dbReference type="InterPro" id="IPR023780">
    <property type="entry name" value="Chromo_domain"/>
</dbReference>
<dbReference type="GO" id="GO:0035102">
    <property type="term" value="C:PRC1 complex"/>
    <property type="evidence" value="ECO:0007669"/>
    <property type="project" value="TreeGrafter"/>
</dbReference>
<feature type="compositionally biased region" description="Low complexity" evidence="3">
    <location>
        <begin position="213"/>
        <end position="225"/>
    </location>
</feature>
<feature type="region of interest" description="Disordered" evidence="3">
    <location>
        <begin position="288"/>
        <end position="391"/>
    </location>
</feature>
<organism evidence="5 6">
    <name type="scientific">Stegodyphus mimosarum</name>
    <name type="common">African social velvet spider</name>
    <dbReference type="NCBI Taxonomy" id="407821"/>
    <lineage>
        <taxon>Eukaryota</taxon>
        <taxon>Metazoa</taxon>
        <taxon>Ecdysozoa</taxon>
        <taxon>Arthropoda</taxon>
        <taxon>Chelicerata</taxon>
        <taxon>Arachnida</taxon>
        <taxon>Araneae</taxon>
        <taxon>Araneomorphae</taxon>
        <taxon>Entelegynae</taxon>
        <taxon>Eresoidea</taxon>
        <taxon>Eresidae</taxon>
        <taxon>Stegodyphus</taxon>
    </lineage>
</organism>
<dbReference type="InterPro" id="IPR023779">
    <property type="entry name" value="Chromodomain_CS"/>
</dbReference>
<dbReference type="InterPro" id="IPR016197">
    <property type="entry name" value="Chromo-like_dom_sf"/>
</dbReference>
<dbReference type="PANTHER" id="PTHR46389:SF3">
    <property type="entry name" value="POLYCOMB GROUP PROTEIN PC"/>
    <property type="match status" value="1"/>
</dbReference>
<feature type="compositionally biased region" description="Basic and acidic residues" evidence="3">
    <location>
        <begin position="153"/>
        <end position="191"/>
    </location>
</feature>
<feature type="compositionally biased region" description="Polar residues" evidence="3">
    <location>
        <begin position="134"/>
        <end position="144"/>
    </location>
</feature>
<dbReference type="Pfam" id="PF00385">
    <property type="entry name" value="Chromo"/>
    <property type="match status" value="1"/>
</dbReference>
<dbReference type="GO" id="GO:0000785">
    <property type="term" value="C:chromatin"/>
    <property type="evidence" value="ECO:0007669"/>
    <property type="project" value="TreeGrafter"/>
</dbReference>
<feature type="compositionally biased region" description="Polar residues" evidence="3">
    <location>
        <begin position="295"/>
        <end position="355"/>
    </location>
</feature>
<name>A0A087ULU4_STEMI</name>
<feature type="compositionally biased region" description="Polar residues" evidence="3">
    <location>
        <begin position="368"/>
        <end position="378"/>
    </location>
</feature>
<dbReference type="PANTHER" id="PTHR46389">
    <property type="entry name" value="POLYCOMB GROUP PROTEIN PC"/>
    <property type="match status" value="1"/>
</dbReference>
<dbReference type="GO" id="GO:0003682">
    <property type="term" value="F:chromatin binding"/>
    <property type="evidence" value="ECO:0007669"/>
    <property type="project" value="TreeGrafter"/>
</dbReference>
<dbReference type="STRING" id="407821.A0A087ULU4"/>
<dbReference type="PROSITE" id="PS00598">
    <property type="entry name" value="CHROMO_1"/>
    <property type="match status" value="1"/>
</dbReference>
<dbReference type="SMART" id="SM00298">
    <property type="entry name" value="CHROMO"/>
    <property type="match status" value="1"/>
</dbReference>
<comment type="subcellular location">
    <subcellularLocation>
        <location evidence="1">Nucleus</location>
    </subcellularLocation>
</comment>
<feature type="non-terminal residue" evidence="5">
    <location>
        <position position="483"/>
    </location>
</feature>
<protein>
    <submittedName>
        <fullName evidence="5">Chromobox protein-like protein</fullName>
    </submittedName>
</protein>
<dbReference type="GO" id="GO:0000122">
    <property type="term" value="P:negative regulation of transcription by RNA polymerase II"/>
    <property type="evidence" value="ECO:0007669"/>
    <property type="project" value="TreeGrafter"/>
</dbReference>
<evidence type="ECO:0000256" key="1">
    <source>
        <dbReference type="ARBA" id="ARBA00004123"/>
    </source>
</evidence>
<dbReference type="EMBL" id="KK120453">
    <property type="protein sequence ID" value="KFM78333.1"/>
    <property type="molecule type" value="Genomic_DNA"/>
</dbReference>
<feature type="domain" description="Chromo" evidence="4">
    <location>
        <begin position="15"/>
        <end position="73"/>
    </location>
</feature>
<gene>
    <name evidence="5" type="ORF">X975_10977</name>
</gene>
<feature type="compositionally biased region" description="Basic residues" evidence="3">
    <location>
        <begin position="72"/>
        <end position="84"/>
    </location>
</feature>
<dbReference type="InterPro" id="IPR033773">
    <property type="entry name" value="CBX7_C"/>
</dbReference>
<dbReference type="OrthoDB" id="1918685at2759"/>
<evidence type="ECO:0000256" key="3">
    <source>
        <dbReference type="SAM" id="MobiDB-lite"/>
    </source>
</evidence>
<reference evidence="5 6" key="1">
    <citation type="submission" date="2013-11" db="EMBL/GenBank/DDBJ databases">
        <title>Genome sequencing of Stegodyphus mimosarum.</title>
        <authorList>
            <person name="Bechsgaard J."/>
        </authorList>
    </citation>
    <scope>NUCLEOTIDE SEQUENCE [LARGE SCALE GENOMIC DNA]</scope>
</reference>
<keyword evidence="6" id="KW-1185">Reference proteome</keyword>
<dbReference type="Gene3D" id="2.40.50.40">
    <property type="match status" value="1"/>
</dbReference>
<evidence type="ECO:0000313" key="6">
    <source>
        <dbReference type="Proteomes" id="UP000054359"/>
    </source>
</evidence>
<dbReference type="SUPFAM" id="SSF54160">
    <property type="entry name" value="Chromo domain-like"/>
    <property type="match status" value="1"/>
</dbReference>